<organism evidence="1 2">
    <name type="scientific">Halosquirtibacter laminarini</name>
    <dbReference type="NCBI Taxonomy" id="3374600"/>
    <lineage>
        <taxon>Bacteria</taxon>
        <taxon>Pseudomonadati</taxon>
        <taxon>Bacteroidota</taxon>
        <taxon>Bacteroidia</taxon>
        <taxon>Marinilabiliales</taxon>
        <taxon>Prolixibacteraceae</taxon>
        <taxon>Halosquirtibacter</taxon>
    </lineage>
</organism>
<evidence type="ECO:0000313" key="1">
    <source>
        <dbReference type="EMBL" id="QZE14336.1"/>
    </source>
</evidence>
<keyword evidence="2" id="KW-1185">Reference proteome</keyword>
<sequence>MSDIIQLLPDSVANQIAAGEVVQRPASVVKEMVENAIDANATKITINLKDAGRTLIQVIDNGDGMSPTDARLSFERHATSKIKLAEDLYAIRSMGFRGEALASIAAVSEIELKTRKETDELGTLISIQASEVVSQEEVVCEQGCNFTVKNLFYNIPARRKFLKSDRAELKHIMIEIQRIALAHSQISFRLYHNDTIIYDLPKSNLRKRIVNLHGKNINQNLIPVEVETSIIKITGYIGQPKFARKTSGDQFFFANQRFMKHPYFHKAITTAYENIIANDTIPAYFLFFEVDPANIDVNIHPTKTEIKFEDEKSAWHIIHAAVRESLGKFNIVPSIEFDQAGAMEIPALLENEDPSMSSPTIEVDQTYNPFEVQHHIENHPRPTNQINNPQRFENNRQNWGSLYSGIEKEKVNEEIEANLEAFEMEGMDNPIANIAFNETPEPVQQTLNMEEGSQMSKFLHLKNRYILTPVKSGLMVIDQRKAQQRILYEGFLQLIKTQQSVSQQQLFPHTIELGLMDSEMLHSVVTELNKFGFDIQYAEQNVFVIHGIPSILGKINPVGLLEGIIEEMKLRPFDIKEEMNNYVAKILAKTSCSNRKISLKDQEVQQLFNDLFCCMHPTISPWGEPVLKIMPVEDLEKFLKL</sequence>
<proteinExistence type="predicted"/>
<gene>
    <name evidence="1" type="primary">mutL</name>
    <name evidence="1" type="ORF">K4L44_00060</name>
</gene>
<accession>A0AC61NFF1</accession>
<name>A0AC61NFF1_9BACT</name>
<evidence type="ECO:0000313" key="2">
    <source>
        <dbReference type="Proteomes" id="UP000826212"/>
    </source>
</evidence>
<keyword evidence="1" id="KW-0255">Endonuclease</keyword>
<reference evidence="1" key="1">
    <citation type="submission" date="2021-08" db="EMBL/GenBank/DDBJ databases">
        <title>Novel anaerobic bacterium isolated from sea squirt in East Sea, Republic of Korea.</title>
        <authorList>
            <person name="Nguyen T.H."/>
            <person name="Li Z."/>
            <person name="Lee Y.-J."/>
            <person name="Ko J."/>
            <person name="Kim S.-G."/>
        </authorList>
    </citation>
    <scope>NUCLEOTIDE SEQUENCE</scope>
    <source>
        <strain evidence="1">KCTC 25031</strain>
    </source>
</reference>
<dbReference type="EMBL" id="CP081303">
    <property type="protein sequence ID" value="QZE14336.1"/>
    <property type="molecule type" value="Genomic_DNA"/>
</dbReference>
<keyword evidence="1" id="KW-0378">Hydrolase</keyword>
<keyword evidence="1" id="KW-0540">Nuclease</keyword>
<protein>
    <submittedName>
        <fullName evidence="1">DNA mismatch repair endonuclease MutL</fullName>
    </submittedName>
</protein>
<dbReference type="Proteomes" id="UP000826212">
    <property type="component" value="Chromosome"/>
</dbReference>